<feature type="transmembrane region" description="Helical" evidence="1">
    <location>
        <begin position="6"/>
        <end position="23"/>
    </location>
</feature>
<evidence type="ECO:0000313" key="2">
    <source>
        <dbReference type="EMBL" id="GLS91265.1"/>
    </source>
</evidence>
<accession>A0ABQ6E221</accession>
<feature type="transmembrane region" description="Helical" evidence="1">
    <location>
        <begin position="35"/>
        <end position="59"/>
    </location>
</feature>
<reference evidence="3" key="1">
    <citation type="journal article" date="2019" name="Int. J. Syst. Evol. Microbiol.">
        <title>The Global Catalogue of Microorganisms (GCM) 10K type strain sequencing project: providing services to taxonomists for standard genome sequencing and annotation.</title>
        <authorList>
            <consortium name="The Broad Institute Genomics Platform"/>
            <consortium name="The Broad Institute Genome Sequencing Center for Infectious Disease"/>
            <person name="Wu L."/>
            <person name="Ma J."/>
        </authorList>
    </citation>
    <scope>NUCLEOTIDE SEQUENCE [LARGE SCALE GENOMIC DNA]</scope>
    <source>
        <strain evidence="3">NBRC 103166</strain>
    </source>
</reference>
<protein>
    <recommendedName>
        <fullName evidence="4">MFS transporter</fullName>
    </recommendedName>
</protein>
<keyword evidence="3" id="KW-1185">Reference proteome</keyword>
<comment type="caution">
    <text evidence="2">The sequence shown here is derived from an EMBL/GenBank/DDBJ whole genome shotgun (WGS) entry which is preliminary data.</text>
</comment>
<evidence type="ECO:0000256" key="1">
    <source>
        <dbReference type="SAM" id="Phobius"/>
    </source>
</evidence>
<evidence type="ECO:0008006" key="4">
    <source>
        <dbReference type="Google" id="ProtNLM"/>
    </source>
</evidence>
<feature type="transmembrane region" description="Helical" evidence="1">
    <location>
        <begin position="71"/>
        <end position="94"/>
    </location>
</feature>
<dbReference type="EMBL" id="BSPQ01000011">
    <property type="protein sequence ID" value="GLS91265.1"/>
    <property type="molecule type" value="Genomic_DNA"/>
</dbReference>
<organism evidence="2 3">
    <name type="scientific">Psychromonas marina</name>
    <dbReference type="NCBI Taxonomy" id="88364"/>
    <lineage>
        <taxon>Bacteria</taxon>
        <taxon>Pseudomonadati</taxon>
        <taxon>Pseudomonadota</taxon>
        <taxon>Gammaproteobacteria</taxon>
        <taxon>Alteromonadales</taxon>
        <taxon>Psychromonadaceae</taxon>
        <taxon>Psychromonas</taxon>
    </lineage>
</organism>
<proteinExistence type="predicted"/>
<evidence type="ECO:0000313" key="3">
    <source>
        <dbReference type="Proteomes" id="UP001157353"/>
    </source>
</evidence>
<keyword evidence="1" id="KW-0812">Transmembrane</keyword>
<keyword evidence="1" id="KW-1133">Transmembrane helix</keyword>
<name>A0ABQ6E221_9GAMM</name>
<dbReference type="Proteomes" id="UP001157353">
    <property type="component" value="Unassembled WGS sequence"/>
</dbReference>
<dbReference type="RefSeq" id="WP_284204390.1">
    <property type="nucleotide sequence ID" value="NZ_BSPQ01000011.1"/>
</dbReference>
<gene>
    <name evidence="2" type="ORF">GCM10007916_23340</name>
</gene>
<dbReference type="PROSITE" id="PS51257">
    <property type="entry name" value="PROKAR_LIPOPROTEIN"/>
    <property type="match status" value="1"/>
</dbReference>
<sequence length="97" mass="10961">MGIKRFVIGWTLLWLIFSCYFVYESGFEYDVQTGVAFGLISYLLGMPASYFGGSLASYISIECGLHGSEQVVALVLCCYLFSLVFWTLFIKVIVQNR</sequence>
<keyword evidence="1" id="KW-0472">Membrane</keyword>